<dbReference type="EMBL" id="JBEDUW010000001">
    <property type="protein sequence ID" value="KAK9947541.1"/>
    <property type="molecule type" value="Genomic_DNA"/>
</dbReference>
<proteinExistence type="predicted"/>
<evidence type="ECO:0000256" key="1">
    <source>
        <dbReference type="ARBA" id="ARBA00023157"/>
    </source>
</evidence>
<dbReference type="SUPFAM" id="SSF49503">
    <property type="entry name" value="Cupredoxins"/>
    <property type="match status" value="1"/>
</dbReference>
<organism evidence="5 6">
    <name type="scientific">Rubus argutus</name>
    <name type="common">Southern blackberry</name>
    <dbReference type="NCBI Taxonomy" id="59490"/>
    <lineage>
        <taxon>Eukaryota</taxon>
        <taxon>Viridiplantae</taxon>
        <taxon>Streptophyta</taxon>
        <taxon>Embryophyta</taxon>
        <taxon>Tracheophyta</taxon>
        <taxon>Spermatophyta</taxon>
        <taxon>Magnoliopsida</taxon>
        <taxon>eudicotyledons</taxon>
        <taxon>Gunneridae</taxon>
        <taxon>Pentapetalae</taxon>
        <taxon>rosids</taxon>
        <taxon>fabids</taxon>
        <taxon>Rosales</taxon>
        <taxon>Rosaceae</taxon>
        <taxon>Rosoideae</taxon>
        <taxon>Rosoideae incertae sedis</taxon>
        <taxon>Rubus</taxon>
    </lineage>
</organism>
<evidence type="ECO:0000259" key="4">
    <source>
        <dbReference type="PROSITE" id="PS51485"/>
    </source>
</evidence>
<keyword evidence="1" id="KW-1015">Disulfide bond</keyword>
<dbReference type="Gene3D" id="2.60.40.420">
    <property type="entry name" value="Cupredoxins - blue copper proteins"/>
    <property type="match status" value="1"/>
</dbReference>
<dbReference type="PROSITE" id="PS51485">
    <property type="entry name" value="PHYTOCYANIN"/>
    <property type="match status" value="1"/>
</dbReference>
<dbReference type="PANTHER" id="PTHR33021">
    <property type="entry name" value="BLUE COPPER PROTEIN"/>
    <property type="match status" value="1"/>
</dbReference>
<feature type="chain" id="PRO_5043699479" description="Phytocyanin domain-containing protein" evidence="3">
    <location>
        <begin position="30"/>
        <end position="162"/>
    </location>
</feature>
<feature type="signal peptide" evidence="3">
    <location>
        <begin position="1"/>
        <end position="29"/>
    </location>
</feature>
<dbReference type="Proteomes" id="UP001457282">
    <property type="component" value="Unassembled WGS sequence"/>
</dbReference>
<protein>
    <recommendedName>
        <fullName evidence="4">Phytocyanin domain-containing protein</fullName>
    </recommendedName>
</protein>
<dbReference type="AlphaFoldDB" id="A0AAW1YGP2"/>
<evidence type="ECO:0000256" key="2">
    <source>
        <dbReference type="ARBA" id="ARBA00023180"/>
    </source>
</evidence>
<name>A0AAW1YGP2_RUBAR</name>
<reference evidence="5 6" key="1">
    <citation type="journal article" date="2023" name="G3 (Bethesda)">
        <title>A chromosome-length genome assembly and annotation of blackberry (Rubus argutus, cv. 'Hillquist').</title>
        <authorList>
            <person name="Bruna T."/>
            <person name="Aryal R."/>
            <person name="Dudchenko O."/>
            <person name="Sargent D.J."/>
            <person name="Mead D."/>
            <person name="Buti M."/>
            <person name="Cavallini A."/>
            <person name="Hytonen T."/>
            <person name="Andres J."/>
            <person name="Pham M."/>
            <person name="Weisz D."/>
            <person name="Mascagni F."/>
            <person name="Usai G."/>
            <person name="Natali L."/>
            <person name="Bassil N."/>
            <person name="Fernandez G.E."/>
            <person name="Lomsadze A."/>
            <person name="Armour M."/>
            <person name="Olukolu B."/>
            <person name="Poorten T."/>
            <person name="Britton C."/>
            <person name="Davik J."/>
            <person name="Ashrafi H."/>
            <person name="Aiden E.L."/>
            <person name="Borodovsky M."/>
            <person name="Worthington M."/>
        </authorList>
    </citation>
    <scope>NUCLEOTIDE SEQUENCE [LARGE SCALE GENOMIC DNA]</scope>
    <source>
        <strain evidence="5">PI 553951</strain>
    </source>
</reference>
<feature type="domain" description="Phytocyanin" evidence="4">
    <location>
        <begin position="30"/>
        <end position="132"/>
    </location>
</feature>
<keyword evidence="6" id="KW-1185">Reference proteome</keyword>
<gene>
    <name evidence="5" type="ORF">M0R45_003160</name>
</gene>
<sequence length="162" mass="17335">MIKANVNYAMVLVMAMAATAVLMVHIAEGAEYIVGDNLGWTIPPNGAADYESWASNHSLTVDDILVFKFAAGEQDLAFVTKEDFFTCNTANPFHVFDNQTTIKFLAEDTFYCTSTLAGHCSKGQKVVIDIGPAADSTNVISPSPSASAQVPQASPPVKFLIL</sequence>
<dbReference type="Pfam" id="PF02298">
    <property type="entry name" value="Cu_bind_like"/>
    <property type="match status" value="1"/>
</dbReference>
<evidence type="ECO:0000313" key="5">
    <source>
        <dbReference type="EMBL" id="KAK9947541.1"/>
    </source>
</evidence>
<dbReference type="FunFam" id="2.60.40.420:FF:000034">
    <property type="entry name" value="Cupredoxin superfamily protein"/>
    <property type="match status" value="1"/>
</dbReference>
<dbReference type="GO" id="GO:0005886">
    <property type="term" value="C:plasma membrane"/>
    <property type="evidence" value="ECO:0007669"/>
    <property type="project" value="TreeGrafter"/>
</dbReference>
<evidence type="ECO:0000313" key="6">
    <source>
        <dbReference type="Proteomes" id="UP001457282"/>
    </source>
</evidence>
<dbReference type="InterPro" id="IPR039391">
    <property type="entry name" value="Phytocyanin-like"/>
</dbReference>
<accession>A0AAW1YGP2</accession>
<dbReference type="PANTHER" id="PTHR33021:SF325">
    <property type="entry name" value="PHYTOCYANIN DOMAIN-CONTAINING PROTEIN"/>
    <property type="match status" value="1"/>
</dbReference>
<keyword evidence="3" id="KW-0732">Signal</keyword>
<dbReference type="InterPro" id="IPR008972">
    <property type="entry name" value="Cupredoxin"/>
</dbReference>
<comment type="caution">
    <text evidence="5">The sequence shown here is derived from an EMBL/GenBank/DDBJ whole genome shotgun (WGS) entry which is preliminary data.</text>
</comment>
<keyword evidence="2" id="KW-0325">Glycoprotein</keyword>
<dbReference type="GO" id="GO:0009055">
    <property type="term" value="F:electron transfer activity"/>
    <property type="evidence" value="ECO:0007669"/>
    <property type="project" value="InterPro"/>
</dbReference>
<dbReference type="InterPro" id="IPR003245">
    <property type="entry name" value="Phytocyanin_dom"/>
</dbReference>
<evidence type="ECO:0000256" key="3">
    <source>
        <dbReference type="SAM" id="SignalP"/>
    </source>
</evidence>